<reference evidence="16" key="1">
    <citation type="journal article" date="2015" name="Proc. Natl. Acad. Sci. U.S.A.">
        <title>Genome sequence of the Asian Tiger mosquito, Aedes albopictus, reveals insights into its biology, genetics, and evolution.</title>
        <authorList>
            <person name="Chen X.G."/>
            <person name="Jiang X."/>
            <person name="Gu J."/>
            <person name="Xu M."/>
            <person name="Wu Y."/>
            <person name="Deng Y."/>
            <person name="Zhang C."/>
            <person name="Bonizzoni M."/>
            <person name="Dermauw W."/>
            <person name="Vontas J."/>
            <person name="Armbruster P."/>
            <person name="Huang X."/>
            <person name="Yang Y."/>
            <person name="Zhang H."/>
            <person name="He W."/>
            <person name="Peng H."/>
            <person name="Liu Y."/>
            <person name="Wu K."/>
            <person name="Chen J."/>
            <person name="Lirakis M."/>
            <person name="Topalis P."/>
            <person name="Van Leeuwen T."/>
            <person name="Hall A.B."/>
            <person name="Jiang X."/>
            <person name="Thorpe C."/>
            <person name="Mueller R.L."/>
            <person name="Sun C."/>
            <person name="Waterhouse R.M."/>
            <person name="Yan G."/>
            <person name="Tu Z.J."/>
            <person name="Fang X."/>
            <person name="James A.A."/>
        </authorList>
    </citation>
    <scope>NUCLEOTIDE SEQUENCE [LARGE SCALE GENOMIC DNA]</scope>
    <source>
        <strain evidence="16">Foshan</strain>
    </source>
</reference>
<dbReference type="PANTHER" id="PTHR11705:SF89">
    <property type="entry name" value="PEPTIDASE M14 CARBOXYPEPTIDASE A DOMAIN-CONTAINING PROTEIN"/>
    <property type="match status" value="1"/>
</dbReference>
<evidence type="ECO:0000256" key="3">
    <source>
        <dbReference type="ARBA" id="ARBA00022645"/>
    </source>
</evidence>
<dbReference type="PRINTS" id="PR00765">
    <property type="entry name" value="CRBOXYPTASEA"/>
</dbReference>
<organism evidence="15 16">
    <name type="scientific">Aedes albopictus</name>
    <name type="common">Asian tiger mosquito</name>
    <name type="synonym">Stegomyia albopicta</name>
    <dbReference type="NCBI Taxonomy" id="7160"/>
    <lineage>
        <taxon>Eukaryota</taxon>
        <taxon>Metazoa</taxon>
        <taxon>Ecdysozoa</taxon>
        <taxon>Arthropoda</taxon>
        <taxon>Hexapoda</taxon>
        <taxon>Insecta</taxon>
        <taxon>Pterygota</taxon>
        <taxon>Neoptera</taxon>
        <taxon>Endopterygota</taxon>
        <taxon>Diptera</taxon>
        <taxon>Nematocera</taxon>
        <taxon>Culicoidea</taxon>
        <taxon>Culicidae</taxon>
        <taxon>Culicinae</taxon>
        <taxon>Aedini</taxon>
        <taxon>Aedes</taxon>
        <taxon>Stegomyia</taxon>
    </lineage>
</organism>
<dbReference type="InterPro" id="IPR057246">
    <property type="entry name" value="CARBOXYPEPT_ZN_1"/>
</dbReference>
<evidence type="ECO:0000256" key="4">
    <source>
        <dbReference type="ARBA" id="ARBA00022670"/>
    </source>
</evidence>
<feature type="chain" id="PRO_5047276378" description="Peptidase M14 domain-containing protein" evidence="13">
    <location>
        <begin position="18"/>
        <end position="1184"/>
    </location>
</feature>
<evidence type="ECO:0000256" key="13">
    <source>
        <dbReference type="SAM" id="SignalP"/>
    </source>
</evidence>
<keyword evidence="8" id="KW-0862">Zinc</keyword>
<feature type="region of interest" description="Disordered" evidence="12">
    <location>
        <begin position="188"/>
        <end position="243"/>
    </location>
</feature>
<comment type="similarity">
    <text evidence="2 11">Belongs to the peptidase M14 family.</text>
</comment>
<feature type="compositionally biased region" description="Basic residues" evidence="12">
    <location>
        <begin position="203"/>
        <end position="215"/>
    </location>
</feature>
<dbReference type="Pfam" id="PF02244">
    <property type="entry name" value="Propep_M14"/>
    <property type="match status" value="1"/>
</dbReference>
<keyword evidence="4" id="KW-0645">Protease</keyword>
<dbReference type="SUPFAM" id="SSF54897">
    <property type="entry name" value="Protease propeptides/inhibitors"/>
    <property type="match status" value="1"/>
</dbReference>
<evidence type="ECO:0000256" key="8">
    <source>
        <dbReference type="ARBA" id="ARBA00022833"/>
    </source>
</evidence>
<feature type="compositionally biased region" description="Basic residues" evidence="12">
    <location>
        <begin position="300"/>
        <end position="310"/>
    </location>
</feature>
<comment type="cofactor">
    <cofactor evidence="1">
        <name>Zn(2+)</name>
        <dbReference type="ChEBI" id="CHEBI:29105"/>
    </cofactor>
</comment>
<keyword evidence="7" id="KW-0378">Hydrolase</keyword>
<dbReference type="PROSITE" id="PS52035">
    <property type="entry name" value="PEPTIDASE_M14"/>
    <property type="match status" value="1"/>
</dbReference>
<reference evidence="15" key="2">
    <citation type="submission" date="2025-05" db="UniProtKB">
        <authorList>
            <consortium name="EnsemblMetazoa"/>
        </authorList>
    </citation>
    <scope>IDENTIFICATION</scope>
    <source>
        <strain evidence="15">Foshan</strain>
    </source>
</reference>
<dbReference type="RefSeq" id="XP_019564855.3">
    <property type="nucleotide sequence ID" value="XM_019709310.3"/>
</dbReference>
<dbReference type="GeneID" id="109432959"/>
<feature type="region of interest" description="Disordered" evidence="12">
    <location>
        <begin position="386"/>
        <end position="498"/>
    </location>
</feature>
<dbReference type="PANTHER" id="PTHR11705">
    <property type="entry name" value="PROTEASE FAMILY M14 CARBOXYPEPTIDASE A,B"/>
    <property type="match status" value="1"/>
</dbReference>
<dbReference type="Gene3D" id="3.40.630.10">
    <property type="entry name" value="Zn peptidases"/>
    <property type="match status" value="1"/>
</dbReference>
<evidence type="ECO:0000256" key="10">
    <source>
        <dbReference type="ARBA" id="ARBA00023157"/>
    </source>
</evidence>
<evidence type="ECO:0000256" key="9">
    <source>
        <dbReference type="ARBA" id="ARBA00023049"/>
    </source>
</evidence>
<sequence length="1184" mass="133533">MFGSICVVLLGLGACLGLNAVYVNNHKIDKYDVDKIKLLSPTPSSDHVTKINLITKDNFTNPLHYYQYLVGNDPGGHVELLWGNNKTYLPTIFRSTTTTEPSINNTINYADDLSSMENTLNNTTPVYKGDYHEEPIQIPPTTTARPMRRLKKPTKKPPPIKNQTQISEKTLELLRKYFTINCTLTPLQEPSTTPMPKIAASTKKPKAKIKRRKNTKTTAASTLSSTTATTTTRPSTKKSTKHKKPYEQVVYVDPPVISSISGVLESMYNYMEDAFVSTEYISIEDEGIEGHNKQLTLQKKTTKNGKKIKRNSVGEGSPEMTTAAVGFTSKQYQEETPKRVTLAEVPLTSPVQANKNKLTTNIHVTSEYTPATPATVPFLPQALIDDKDGSSEEESEEGDYYEGFSNTSYEEDEEDDEDDEGSQEDEENSDEYDESVEAAGNQAGGVVNDKDYDYDDDSAGSSDKIKVKITKQPEGGEDYSDEDSEEYDSGEDSGGGPGSFFSGLFSSIGRFVRSLGFGPRTTVMYDDYDETRSTTPRIVDLKKRPTRSTSNEDTQTQIERVHDATEKQHPWYHYPAYLYNEIEEPEVQLPVVDHNSVTEPYTDPDWFNFMTPWDFFNPWIPWDNPSTTGSSPEPIEITSAPTVSTTTESSAGWLPNLFGGEPPTHTEPVQQTTRKPLIPFLPASDPLQKPENWLGVIAQHVFTTTRKPKTTTQVPSTTHLTKPTKVHYSGYELWRVFPRTAEHIRSLEDYRLSPEGVKLQWWKGPSLRGANDILVPPHMVETLGEYLQDEVISKEVVIRNLGQAILYENPKMTRREQIEIEVLHGHPLTWYRYHRYADLTKFMNYLGRRFPKNVELIHIGRSFEGRPLTVVKVKFDGKRSLGGKMSSNSKYIKGDKVRQKKKKVVKRKGQRPAVFIEAGAHGREWIGPSVATWMLDTLTKAISSNDTELENVKSMDWYVLPVLNPDGYEYSHEYDRMWRKSRSKHQETQSSGILSTALNWLQQQSSLSVDSDQSCIGTDLNRNWDHRWNLEGASKSACSEYYSGNRAFSELETRALSKFLLQARRNIQIYLSLHSYGQTISYPDQKRSEGADRFGDVHEMAAVAVETLRGSGSHVTYQVDSEGEMSYPSSGTSVEFARYEAGIKYSYSVDLPDTGTHGFLFPPSGIENTARDTFELIKGMVDYI</sequence>
<feature type="compositionally biased region" description="Acidic residues" evidence="12">
    <location>
        <begin position="475"/>
        <end position="491"/>
    </location>
</feature>
<keyword evidence="16" id="KW-1185">Reference proteome</keyword>
<dbReference type="SUPFAM" id="SSF53187">
    <property type="entry name" value="Zn-dependent exopeptidases"/>
    <property type="match status" value="1"/>
</dbReference>
<dbReference type="InterPro" id="IPR000834">
    <property type="entry name" value="Peptidase_M14"/>
</dbReference>
<feature type="compositionally biased region" description="Acidic residues" evidence="12">
    <location>
        <begin position="409"/>
        <end position="436"/>
    </location>
</feature>
<feature type="compositionally biased region" description="Acidic residues" evidence="12">
    <location>
        <begin position="391"/>
        <end position="400"/>
    </location>
</feature>
<name>A0ABM1YEH1_AEDAL</name>
<evidence type="ECO:0000256" key="11">
    <source>
        <dbReference type="PROSITE-ProRule" id="PRU01379"/>
    </source>
</evidence>
<evidence type="ECO:0000256" key="1">
    <source>
        <dbReference type="ARBA" id="ARBA00001947"/>
    </source>
</evidence>
<feature type="compositionally biased region" description="Low complexity" evidence="12">
    <location>
        <begin position="216"/>
        <end position="234"/>
    </location>
</feature>
<dbReference type="InterPro" id="IPR003146">
    <property type="entry name" value="M14A_act_pep"/>
</dbReference>
<accession>A0ABM1YEH1</accession>
<dbReference type="Proteomes" id="UP000069940">
    <property type="component" value="Unassembled WGS sequence"/>
</dbReference>
<evidence type="ECO:0000313" key="16">
    <source>
        <dbReference type="Proteomes" id="UP000069940"/>
    </source>
</evidence>
<dbReference type="Pfam" id="PF00246">
    <property type="entry name" value="Peptidase_M14"/>
    <property type="match status" value="1"/>
</dbReference>
<keyword evidence="6 13" id="KW-0732">Signal</keyword>
<proteinExistence type="inferred from homology"/>
<dbReference type="EnsemblMetazoa" id="AALFPA23_008416.R11366">
    <property type="protein sequence ID" value="AALFPA23_008416.P11366"/>
    <property type="gene ID" value="AALFPA23_008416"/>
</dbReference>
<keyword evidence="9" id="KW-0482">Metalloprotease</keyword>
<evidence type="ECO:0000256" key="7">
    <source>
        <dbReference type="ARBA" id="ARBA00022801"/>
    </source>
</evidence>
<dbReference type="PROSITE" id="PS00132">
    <property type="entry name" value="CARBOXYPEPT_ZN_1"/>
    <property type="match status" value="1"/>
</dbReference>
<feature type="region of interest" description="Disordered" evidence="12">
    <location>
        <begin position="300"/>
        <end position="320"/>
    </location>
</feature>
<evidence type="ECO:0000313" key="15">
    <source>
        <dbReference type="EnsemblMetazoa" id="AALFPA23_008416.P11366"/>
    </source>
</evidence>
<dbReference type="InterPro" id="IPR036990">
    <property type="entry name" value="M14A-like_propep"/>
</dbReference>
<keyword evidence="5" id="KW-0479">Metal-binding</keyword>
<comment type="caution">
    <text evidence="11">Lacks conserved residue(s) required for the propagation of feature annotation.</text>
</comment>
<evidence type="ECO:0000256" key="2">
    <source>
        <dbReference type="ARBA" id="ARBA00005988"/>
    </source>
</evidence>
<evidence type="ECO:0000256" key="12">
    <source>
        <dbReference type="SAM" id="MobiDB-lite"/>
    </source>
</evidence>
<feature type="signal peptide" evidence="13">
    <location>
        <begin position="1"/>
        <end position="17"/>
    </location>
</feature>
<protein>
    <recommendedName>
        <fullName evidence="14">Peptidase M14 domain-containing protein</fullName>
    </recommendedName>
</protein>
<evidence type="ECO:0000256" key="6">
    <source>
        <dbReference type="ARBA" id="ARBA00022729"/>
    </source>
</evidence>
<keyword evidence="3" id="KW-0121">Carboxypeptidase</keyword>
<dbReference type="SMART" id="SM00631">
    <property type="entry name" value="Zn_pept"/>
    <property type="match status" value="1"/>
</dbReference>
<dbReference type="Gene3D" id="3.30.70.340">
    <property type="entry name" value="Metallocarboxypeptidase-like"/>
    <property type="match status" value="1"/>
</dbReference>
<feature type="domain" description="Peptidase M14" evidence="14">
    <location>
        <begin position="832"/>
        <end position="1184"/>
    </location>
</feature>
<evidence type="ECO:0000256" key="5">
    <source>
        <dbReference type="ARBA" id="ARBA00022723"/>
    </source>
</evidence>
<keyword evidence="10" id="KW-1015">Disulfide bond</keyword>
<evidence type="ECO:0000259" key="14">
    <source>
        <dbReference type="PROSITE" id="PS52035"/>
    </source>
</evidence>